<sequence>MILRILIAPLLRVKIVMCPVARVPRRIAGIWIRRKKCCPFSKFGLFLVFCLRVLIVTWGQEFKMRKQYPWENKAKIVYI</sequence>
<feature type="transmembrane region" description="Helical" evidence="1">
    <location>
        <begin position="43"/>
        <end position="60"/>
    </location>
</feature>
<evidence type="ECO:0000256" key="1">
    <source>
        <dbReference type="SAM" id="Phobius"/>
    </source>
</evidence>
<reference evidence="2" key="1">
    <citation type="submission" date="2018-02" db="EMBL/GenBank/DDBJ databases">
        <title>Rhizophora mucronata_Transcriptome.</title>
        <authorList>
            <person name="Meera S.P."/>
            <person name="Sreeshan A."/>
            <person name="Augustine A."/>
        </authorList>
    </citation>
    <scope>NUCLEOTIDE SEQUENCE</scope>
    <source>
        <tissue evidence="2">Leaf</tissue>
    </source>
</reference>
<keyword evidence="1" id="KW-1133">Transmembrane helix</keyword>
<keyword evidence="1" id="KW-0472">Membrane</keyword>
<proteinExistence type="predicted"/>
<dbReference type="EMBL" id="GGEC01083715">
    <property type="protein sequence ID" value="MBX64199.1"/>
    <property type="molecule type" value="Transcribed_RNA"/>
</dbReference>
<accession>A0A2P2QBA0</accession>
<name>A0A2P2QBA0_RHIMU</name>
<keyword evidence="1" id="KW-0812">Transmembrane</keyword>
<evidence type="ECO:0000313" key="2">
    <source>
        <dbReference type="EMBL" id="MBX64199.1"/>
    </source>
</evidence>
<dbReference type="AlphaFoldDB" id="A0A2P2QBA0"/>
<organism evidence="2">
    <name type="scientific">Rhizophora mucronata</name>
    <name type="common">Asiatic mangrove</name>
    <dbReference type="NCBI Taxonomy" id="61149"/>
    <lineage>
        <taxon>Eukaryota</taxon>
        <taxon>Viridiplantae</taxon>
        <taxon>Streptophyta</taxon>
        <taxon>Embryophyta</taxon>
        <taxon>Tracheophyta</taxon>
        <taxon>Spermatophyta</taxon>
        <taxon>Magnoliopsida</taxon>
        <taxon>eudicotyledons</taxon>
        <taxon>Gunneridae</taxon>
        <taxon>Pentapetalae</taxon>
        <taxon>rosids</taxon>
        <taxon>fabids</taxon>
        <taxon>Malpighiales</taxon>
        <taxon>Rhizophoraceae</taxon>
        <taxon>Rhizophora</taxon>
    </lineage>
</organism>
<protein>
    <submittedName>
        <fullName evidence="2">Uncharacterized protein</fullName>
    </submittedName>
</protein>